<accession>A0ABW1Z7L6</accession>
<keyword evidence="3 4" id="KW-0326">Glycosidase</keyword>
<evidence type="ECO:0000313" key="6">
    <source>
        <dbReference type="EMBL" id="MFC6645186.1"/>
    </source>
</evidence>
<gene>
    <name evidence="6" type="ORF">ACFQBQ_06205</name>
</gene>
<dbReference type="InterPro" id="IPR022790">
    <property type="entry name" value="GH26_dom"/>
</dbReference>
<reference evidence="7" key="1">
    <citation type="journal article" date="2019" name="Int. J. Syst. Evol. Microbiol.">
        <title>The Global Catalogue of Microorganisms (GCM) 10K type strain sequencing project: providing services to taxonomists for standard genome sequencing and annotation.</title>
        <authorList>
            <consortium name="The Broad Institute Genomics Platform"/>
            <consortium name="The Broad Institute Genome Sequencing Center for Infectious Disease"/>
            <person name="Wu L."/>
            <person name="Ma J."/>
        </authorList>
    </citation>
    <scope>NUCLEOTIDE SEQUENCE [LARGE SCALE GENOMIC DNA]</scope>
    <source>
        <strain evidence="7">CGMCC 1.16026</strain>
    </source>
</reference>
<feature type="active site" description="Nucleophile" evidence="4">
    <location>
        <position position="269"/>
    </location>
</feature>
<sequence length="361" mass="40175">MRRVLVLLAVLALVAAAWLWHTRRDASRDAAAAERLAVAKAVPRAFYGRRLEPGSNVILHGAGQSDEGSFNNYTAALSPARPMLTMKYVDLRDDLAAFFARTKTELEAHHEFLVPQIGLSLNKGNAATHYEAETARGVDDTRLAALCAGIRSLDRPVFLRVGYEFNGAWNGYEAAAYRASFMHIAAAMHSCSPQIAMVWNWSPRAELDTQSGRDDAATARARWQQYYPGDASVDWWSLDLFEPEEIAAAVTRAFLDDADRAHFPVMVGESTPRAASVRGGQASVDAWFAPYFGLLRSSRGIKAFCYIDWDWAQYPQWAEWGDGRLEDNDVVLSFYRSQVVGQSLYANASDRAQTLSLLRVR</sequence>
<dbReference type="PANTHER" id="PTHR40079">
    <property type="entry name" value="MANNAN ENDO-1,4-BETA-MANNOSIDASE E-RELATED"/>
    <property type="match status" value="1"/>
</dbReference>
<dbReference type="Proteomes" id="UP001596391">
    <property type="component" value="Unassembled WGS sequence"/>
</dbReference>
<comment type="caution">
    <text evidence="6">The sequence shown here is derived from an EMBL/GenBank/DDBJ whole genome shotgun (WGS) entry which is preliminary data.</text>
</comment>
<keyword evidence="7" id="KW-1185">Reference proteome</keyword>
<evidence type="ECO:0000256" key="4">
    <source>
        <dbReference type="PROSITE-ProRule" id="PRU01100"/>
    </source>
</evidence>
<organism evidence="6 7">
    <name type="scientific">Granulicella cerasi</name>
    <dbReference type="NCBI Taxonomy" id="741063"/>
    <lineage>
        <taxon>Bacteria</taxon>
        <taxon>Pseudomonadati</taxon>
        <taxon>Acidobacteriota</taxon>
        <taxon>Terriglobia</taxon>
        <taxon>Terriglobales</taxon>
        <taxon>Acidobacteriaceae</taxon>
        <taxon>Granulicella</taxon>
    </lineage>
</organism>
<proteinExistence type="inferred from homology"/>
<name>A0ABW1Z7L6_9BACT</name>
<dbReference type="InterPro" id="IPR000805">
    <property type="entry name" value="Glyco_hydro_26"/>
</dbReference>
<evidence type="ECO:0000256" key="1">
    <source>
        <dbReference type="ARBA" id="ARBA00007754"/>
    </source>
</evidence>
<dbReference type="SUPFAM" id="SSF51445">
    <property type="entry name" value="(Trans)glycosidases"/>
    <property type="match status" value="1"/>
</dbReference>
<evidence type="ECO:0000256" key="2">
    <source>
        <dbReference type="ARBA" id="ARBA00022801"/>
    </source>
</evidence>
<evidence type="ECO:0000256" key="3">
    <source>
        <dbReference type="ARBA" id="ARBA00023295"/>
    </source>
</evidence>
<protein>
    <recommendedName>
        <fullName evidence="5">GH26 domain-containing protein</fullName>
    </recommendedName>
</protein>
<keyword evidence="2 4" id="KW-0378">Hydrolase</keyword>
<feature type="active site" description="Proton donor" evidence="4">
    <location>
        <position position="164"/>
    </location>
</feature>
<dbReference type="PANTHER" id="PTHR40079:SF4">
    <property type="entry name" value="GH26 DOMAIN-CONTAINING PROTEIN-RELATED"/>
    <property type="match status" value="1"/>
</dbReference>
<dbReference type="InterPro" id="IPR017853">
    <property type="entry name" value="GH"/>
</dbReference>
<comment type="similarity">
    <text evidence="1 4">Belongs to the glycosyl hydrolase 26 family.</text>
</comment>
<evidence type="ECO:0000259" key="5">
    <source>
        <dbReference type="PROSITE" id="PS51764"/>
    </source>
</evidence>
<evidence type="ECO:0000313" key="7">
    <source>
        <dbReference type="Proteomes" id="UP001596391"/>
    </source>
</evidence>
<dbReference type="PROSITE" id="PS51764">
    <property type="entry name" value="GH26"/>
    <property type="match status" value="1"/>
</dbReference>
<dbReference type="Gene3D" id="3.20.20.80">
    <property type="entry name" value="Glycosidases"/>
    <property type="match status" value="1"/>
</dbReference>
<dbReference type="EMBL" id="JBHSWI010000001">
    <property type="protein sequence ID" value="MFC6645186.1"/>
    <property type="molecule type" value="Genomic_DNA"/>
</dbReference>
<feature type="domain" description="GH26" evidence="5">
    <location>
        <begin position="37"/>
        <end position="334"/>
    </location>
</feature>
<dbReference type="RefSeq" id="WP_263371575.1">
    <property type="nucleotide sequence ID" value="NZ_JAGSYD010000003.1"/>
</dbReference>